<dbReference type="CDD" id="cd02440">
    <property type="entry name" value="AdoMet_MTases"/>
    <property type="match status" value="1"/>
</dbReference>
<dbReference type="PANTHER" id="PTHR22807:SF30">
    <property type="entry name" value="28S RRNA (CYTOSINE(4447)-C(5))-METHYLTRANSFERASE-RELATED"/>
    <property type="match status" value="1"/>
</dbReference>
<dbReference type="Pfam" id="PF13636">
    <property type="entry name" value="Methyltranf_PUA"/>
    <property type="match status" value="1"/>
</dbReference>
<dbReference type="InterPro" id="IPR029063">
    <property type="entry name" value="SAM-dependent_MTases_sf"/>
</dbReference>
<dbReference type="Proteomes" id="UP001165302">
    <property type="component" value="Unassembled WGS sequence"/>
</dbReference>
<feature type="binding site" evidence="6">
    <location>
        <begin position="112"/>
        <end position="118"/>
    </location>
    <ligand>
        <name>S-adenosyl-L-methionine</name>
        <dbReference type="ChEBI" id="CHEBI:59789"/>
    </ligand>
</feature>
<feature type="binding site" evidence="6">
    <location>
        <position position="180"/>
    </location>
    <ligand>
        <name>S-adenosyl-L-methionine</name>
        <dbReference type="ChEBI" id="CHEBI:59789"/>
    </ligand>
</feature>
<dbReference type="PANTHER" id="PTHR22807">
    <property type="entry name" value="NOP2 YEAST -RELATED NOL1/NOP2/FMU SUN DOMAIN-CONTAINING"/>
    <property type="match status" value="1"/>
</dbReference>
<keyword evidence="9" id="KW-1185">Reference proteome</keyword>
<evidence type="ECO:0000256" key="4">
    <source>
        <dbReference type="ARBA" id="ARBA00022691"/>
    </source>
</evidence>
<sequence length="455" mass="52098">MSNRLPNDLINSLKGNPSFDYEAFVAVHDVEERTTSIRFNPSKNININDYNIEREIPWCINGYYLKERPVFTLDPLFHSGCYYSQEASSMFIDHVLRELKLNLTPIRALDLCAAPGGKSTLLNSTLHKDSLLVANEIIKTRVNILTQNLVRWGNSNVVISNNDPSAFSRLPGFFDLMVVDAPCSGSGMFHKDHSAIDEWSLANVKLCRERQQRILSQSLSALKTGGYLLYSTCSYSKEENEDIVDWLIDDFGMESVSLSIDDSWGITVTESEKNDAVGFRFYPHILKGEGFFLSILRKKADQDTFSMKRVKREKNTAPQDLAQDWINTENHYSFTHSNFLHIFPKMYEVDFLALQSVLYLKNAGTEIGELKGKDLIPSHDLALSNLVRKDLQHLDLELDQAQNYLRKENMSTAINSSNLRGWVVVRYKDVNLGWIKAMDNRINNYCPKEVRIWNL</sequence>
<dbReference type="Gene3D" id="3.30.70.1170">
    <property type="entry name" value="Sun protein, domain 3"/>
    <property type="match status" value="1"/>
</dbReference>
<protein>
    <submittedName>
        <fullName evidence="8">RNA methyltransferase</fullName>
    </submittedName>
</protein>
<dbReference type="Gene3D" id="2.30.130.60">
    <property type="match status" value="1"/>
</dbReference>
<dbReference type="InterPro" id="IPR049560">
    <property type="entry name" value="MeTrfase_RsmB-F_NOP2_cat"/>
</dbReference>
<dbReference type="Gene3D" id="3.40.50.150">
    <property type="entry name" value="Vaccinia Virus protein VP39"/>
    <property type="match status" value="1"/>
</dbReference>
<evidence type="ECO:0000256" key="1">
    <source>
        <dbReference type="ARBA" id="ARBA00022490"/>
    </source>
</evidence>
<accession>A0ABS7ZAL4</accession>
<dbReference type="SUPFAM" id="SSF53335">
    <property type="entry name" value="S-adenosyl-L-methionine-dependent methyltransferases"/>
    <property type="match status" value="1"/>
</dbReference>
<keyword evidence="1" id="KW-0963">Cytoplasm</keyword>
<dbReference type="GO" id="GO:0032259">
    <property type="term" value="P:methylation"/>
    <property type="evidence" value="ECO:0007669"/>
    <property type="project" value="UniProtKB-KW"/>
</dbReference>
<evidence type="ECO:0000259" key="7">
    <source>
        <dbReference type="PROSITE" id="PS51686"/>
    </source>
</evidence>
<dbReference type="InterPro" id="IPR027391">
    <property type="entry name" value="Nol1_Nop2_Fmu_2"/>
</dbReference>
<name>A0ABS7ZAL4_9SPHI</name>
<feature type="active site" description="Nucleophile" evidence="6">
    <location>
        <position position="233"/>
    </location>
</feature>
<feature type="domain" description="SAM-dependent MTase RsmB/NOP-type" evidence="7">
    <location>
        <begin position="13"/>
        <end position="299"/>
    </location>
</feature>
<dbReference type="PROSITE" id="PS51686">
    <property type="entry name" value="SAM_MT_RSMB_NOP"/>
    <property type="match status" value="1"/>
</dbReference>
<gene>
    <name evidence="8" type="ORF">IPZ78_12165</name>
</gene>
<proteinExistence type="inferred from homology"/>
<dbReference type="Pfam" id="PF01189">
    <property type="entry name" value="Methyltr_RsmB-F"/>
    <property type="match status" value="1"/>
</dbReference>
<keyword evidence="2 6" id="KW-0489">Methyltransferase</keyword>
<dbReference type="InterPro" id="IPR023267">
    <property type="entry name" value="RCMT"/>
</dbReference>
<keyword evidence="4 6" id="KW-0949">S-adenosyl-L-methionine</keyword>
<evidence type="ECO:0000256" key="5">
    <source>
        <dbReference type="ARBA" id="ARBA00022884"/>
    </source>
</evidence>
<comment type="caution">
    <text evidence="8">The sequence shown here is derived from an EMBL/GenBank/DDBJ whole genome shotgun (WGS) entry which is preliminary data.</text>
</comment>
<dbReference type="InterPro" id="IPR031341">
    <property type="entry name" value="Methyltr_RsmF_N"/>
</dbReference>
<evidence type="ECO:0000313" key="9">
    <source>
        <dbReference type="Proteomes" id="UP001165302"/>
    </source>
</evidence>
<dbReference type="Pfam" id="PF17125">
    <property type="entry name" value="Methyltr_RsmF_N"/>
    <property type="match status" value="1"/>
</dbReference>
<evidence type="ECO:0000256" key="6">
    <source>
        <dbReference type="PROSITE-ProRule" id="PRU01023"/>
    </source>
</evidence>
<dbReference type="EMBL" id="JADEYP010000023">
    <property type="protein sequence ID" value="MCA5005905.1"/>
    <property type="molecule type" value="Genomic_DNA"/>
</dbReference>
<evidence type="ECO:0000256" key="2">
    <source>
        <dbReference type="ARBA" id="ARBA00022603"/>
    </source>
</evidence>
<comment type="similarity">
    <text evidence="6">Belongs to the class I-like SAM-binding methyltransferase superfamily. RsmB/NOP family.</text>
</comment>
<dbReference type="RefSeq" id="WP_225554104.1">
    <property type="nucleotide sequence ID" value="NZ_JADEYP010000023.1"/>
</dbReference>
<feature type="binding site" evidence="6">
    <location>
        <position position="163"/>
    </location>
    <ligand>
        <name>S-adenosyl-L-methionine</name>
        <dbReference type="ChEBI" id="CHEBI:59789"/>
    </ligand>
</feature>
<dbReference type="InterPro" id="IPR001678">
    <property type="entry name" value="MeTrfase_RsmB-F_NOP2_dom"/>
</dbReference>
<dbReference type="GO" id="GO:0008168">
    <property type="term" value="F:methyltransferase activity"/>
    <property type="evidence" value="ECO:0007669"/>
    <property type="project" value="UniProtKB-KW"/>
</dbReference>
<evidence type="ECO:0000313" key="8">
    <source>
        <dbReference type="EMBL" id="MCA5005905.1"/>
    </source>
</evidence>
<feature type="binding site" evidence="6">
    <location>
        <position position="136"/>
    </location>
    <ligand>
        <name>S-adenosyl-L-methionine</name>
        <dbReference type="ChEBI" id="CHEBI:59789"/>
    </ligand>
</feature>
<keyword evidence="3 6" id="KW-0808">Transferase</keyword>
<organism evidence="8 9">
    <name type="scientific">Sphingobacterium bovistauri</name>
    <dbReference type="NCBI Taxonomy" id="2781959"/>
    <lineage>
        <taxon>Bacteria</taxon>
        <taxon>Pseudomonadati</taxon>
        <taxon>Bacteroidota</taxon>
        <taxon>Sphingobacteriia</taxon>
        <taxon>Sphingobacteriales</taxon>
        <taxon>Sphingobacteriaceae</taxon>
        <taxon>Sphingobacterium</taxon>
    </lineage>
</organism>
<keyword evidence="5 6" id="KW-0694">RNA-binding</keyword>
<dbReference type="PRINTS" id="PR02008">
    <property type="entry name" value="RCMTFAMILY"/>
</dbReference>
<reference evidence="8" key="1">
    <citation type="submission" date="2020-10" db="EMBL/GenBank/DDBJ databases">
        <authorList>
            <person name="Lu T."/>
            <person name="Wang Q."/>
            <person name="Han X."/>
        </authorList>
    </citation>
    <scope>NUCLEOTIDE SEQUENCE</scope>
    <source>
        <strain evidence="8">WQ 366</strain>
    </source>
</reference>
<evidence type="ECO:0000256" key="3">
    <source>
        <dbReference type="ARBA" id="ARBA00022679"/>
    </source>
</evidence>